<dbReference type="PRINTS" id="PR00134">
    <property type="entry name" value="GLHYDRLASE10"/>
</dbReference>
<dbReference type="Gene3D" id="3.20.20.80">
    <property type="entry name" value="Glycosidases"/>
    <property type="match status" value="1"/>
</dbReference>
<evidence type="ECO:0000256" key="4">
    <source>
        <dbReference type="ARBA" id="ARBA00022729"/>
    </source>
</evidence>
<dbReference type="PANTHER" id="PTHR31490:SF88">
    <property type="entry name" value="BETA-XYLANASE"/>
    <property type="match status" value="1"/>
</dbReference>
<evidence type="ECO:0000256" key="8">
    <source>
        <dbReference type="ARBA" id="ARBA00023326"/>
    </source>
</evidence>
<keyword evidence="5 10" id="KW-0378">Hydrolase</keyword>
<dbReference type="SUPFAM" id="SSF51445">
    <property type="entry name" value="(Trans)glycosidases"/>
    <property type="match status" value="1"/>
</dbReference>
<dbReference type="VEuPathDB" id="FungiDB:PSTT_04635"/>
<feature type="signal peptide" evidence="11">
    <location>
        <begin position="1"/>
        <end position="25"/>
    </location>
</feature>
<keyword evidence="7 10" id="KW-0326">Glycosidase</keyword>
<feature type="active site" description="Nucleophile" evidence="9">
    <location>
        <position position="259"/>
    </location>
</feature>
<keyword evidence="4 11" id="KW-0732">Signal</keyword>
<reference evidence="13" key="1">
    <citation type="submission" date="2017-12" db="EMBL/GenBank/DDBJ databases">
        <title>Gene loss provides genomic basis for host adaptation in cereal stripe rust fungi.</title>
        <authorList>
            <person name="Xia C."/>
        </authorList>
    </citation>
    <scope>NUCLEOTIDE SEQUENCE [LARGE SCALE GENOMIC DNA]</scope>
    <source>
        <strain evidence="13">93-210</strain>
    </source>
</reference>
<keyword evidence="14" id="KW-1185">Reference proteome</keyword>
<comment type="similarity">
    <text evidence="2 10">Belongs to the glycosyl hydrolase 10 (cellulase F) family.</text>
</comment>
<evidence type="ECO:0000256" key="11">
    <source>
        <dbReference type="SAM" id="SignalP"/>
    </source>
</evidence>
<dbReference type="Pfam" id="PF00331">
    <property type="entry name" value="Glyco_hydro_10"/>
    <property type="match status" value="1"/>
</dbReference>
<dbReference type="InterPro" id="IPR001000">
    <property type="entry name" value="GH10_dom"/>
</dbReference>
<evidence type="ECO:0000256" key="9">
    <source>
        <dbReference type="PROSITE-ProRule" id="PRU10061"/>
    </source>
</evidence>
<evidence type="ECO:0000256" key="10">
    <source>
        <dbReference type="RuleBase" id="RU361174"/>
    </source>
</evidence>
<proteinExistence type="inferred from homology"/>
<keyword evidence="3" id="KW-0858">Xylan degradation</keyword>
<accession>A0A2S4VSD5</accession>
<comment type="catalytic activity">
    <reaction evidence="1 10">
        <text>Endohydrolysis of (1-&gt;4)-beta-D-xylosidic linkages in xylans.</text>
        <dbReference type="EC" id="3.2.1.8"/>
    </reaction>
</comment>
<dbReference type="InterPro" id="IPR017853">
    <property type="entry name" value="GH"/>
</dbReference>
<keyword evidence="8 10" id="KW-0624">Polysaccharide degradation</keyword>
<evidence type="ECO:0000256" key="2">
    <source>
        <dbReference type="ARBA" id="ARBA00007495"/>
    </source>
</evidence>
<dbReference type="EMBL" id="PKSL01000032">
    <property type="protein sequence ID" value="POW12290.1"/>
    <property type="molecule type" value="Genomic_DNA"/>
</dbReference>
<name>A0A2S4VSD5_9BASI</name>
<evidence type="ECO:0000256" key="7">
    <source>
        <dbReference type="ARBA" id="ARBA00023295"/>
    </source>
</evidence>
<dbReference type="PANTHER" id="PTHR31490">
    <property type="entry name" value="GLYCOSYL HYDROLASE"/>
    <property type="match status" value="1"/>
</dbReference>
<evidence type="ECO:0000313" key="14">
    <source>
        <dbReference type="Proteomes" id="UP000239156"/>
    </source>
</evidence>
<evidence type="ECO:0000256" key="3">
    <source>
        <dbReference type="ARBA" id="ARBA00022651"/>
    </source>
</evidence>
<dbReference type="PROSITE" id="PS51760">
    <property type="entry name" value="GH10_2"/>
    <property type="match status" value="1"/>
</dbReference>
<sequence length="345" mass="38555">MTPCLAHHVFFALLSQCFLVWSTSAAPSGSGSANHMLVGVAVSANLLNSDQQYENIVKKNFALITAGNEMKWGPLEKAYGQIDFQEADQIYEYIKKNNKLLRIHTLFAQSQNPEWVKNLESQQVKSAMVNILDKVIQRYSERAIAIDVCNEILEDSGTLRNTVWVQKLTQTYVEFVYTTARQLATKYNKNLQLYLNDYGIEGIGPKSDAMLKLATDLNKKGILDAVGFQGHFIVGQVPKDLQTNLERFTNAGLKVAITELDVRIENIAQGITPEKQAQKANDYKFVFETCQKVGCVSVTVWGVTPKDSWVGKYGFFPGAGEALLFDSNYQPTPAMKELSQDLFQG</sequence>
<dbReference type="EC" id="3.2.1.8" evidence="10"/>
<dbReference type="VEuPathDB" id="FungiDB:PSHT_06779"/>
<dbReference type="SMART" id="SM00633">
    <property type="entry name" value="Glyco_10"/>
    <property type="match status" value="1"/>
</dbReference>
<dbReference type="OrthoDB" id="3055998at2759"/>
<organism evidence="13 14">
    <name type="scientific">Puccinia striiformis</name>
    <dbReference type="NCBI Taxonomy" id="27350"/>
    <lineage>
        <taxon>Eukaryota</taxon>
        <taxon>Fungi</taxon>
        <taxon>Dikarya</taxon>
        <taxon>Basidiomycota</taxon>
        <taxon>Pucciniomycotina</taxon>
        <taxon>Pucciniomycetes</taxon>
        <taxon>Pucciniales</taxon>
        <taxon>Pucciniaceae</taxon>
        <taxon>Puccinia</taxon>
    </lineage>
</organism>
<evidence type="ECO:0000259" key="12">
    <source>
        <dbReference type="PROSITE" id="PS51760"/>
    </source>
</evidence>
<gene>
    <name evidence="13" type="ORF">PSTT_04635</name>
</gene>
<feature type="domain" description="GH10" evidence="12">
    <location>
        <begin position="22"/>
        <end position="341"/>
    </location>
</feature>
<feature type="chain" id="PRO_5047356897" description="Beta-xylanase" evidence="11">
    <location>
        <begin position="26"/>
        <end position="345"/>
    </location>
</feature>
<dbReference type="Proteomes" id="UP000239156">
    <property type="component" value="Unassembled WGS sequence"/>
</dbReference>
<evidence type="ECO:0000256" key="5">
    <source>
        <dbReference type="ARBA" id="ARBA00022801"/>
    </source>
</evidence>
<protein>
    <recommendedName>
        <fullName evidence="10">Beta-xylanase</fullName>
        <ecNumber evidence="10">3.2.1.8</ecNumber>
    </recommendedName>
</protein>
<evidence type="ECO:0000256" key="1">
    <source>
        <dbReference type="ARBA" id="ARBA00000681"/>
    </source>
</evidence>
<dbReference type="PROSITE" id="PS00591">
    <property type="entry name" value="GH10_1"/>
    <property type="match status" value="1"/>
</dbReference>
<dbReference type="InterPro" id="IPR031158">
    <property type="entry name" value="GH10_AS"/>
</dbReference>
<evidence type="ECO:0000256" key="6">
    <source>
        <dbReference type="ARBA" id="ARBA00023277"/>
    </source>
</evidence>
<keyword evidence="6 10" id="KW-0119">Carbohydrate metabolism</keyword>
<dbReference type="InterPro" id="IPR044846">
    <property type="entry name" value="GH10"/>
</dbReference>
<evidence type="ECO:0000313" key="13">
    <source>
        <dbReference type="EMBL" id="POW12290.1"/>
    </source>
</evidence>
<comment type="caution">
    <text evidence="13">The sequence shown here is derived from an EMBL/GenBank/DDBJ whole genome shotgun (WGS) entry which is preliminary data.</text>
</comment>